<keyword evidence="1" id="KW-1133">Transmembrane helix</keyword>
<keyword evidence="1" id="KW-0472">Membrane</keyword>
<evidence type="ECO:0000256" key="1">
    <source>
        <dbReference type="SAM" id="Phobius"/>
    </source>
</evidence>
<sequence>MRWIPYLLLILFNTAMTLIGWYWLRLLYWVMEGSIPVWLILGSFLLVTGIWICGNILVIRNGRIRAIPSILIIVLTVLMVYYEPTLMPRYKEFVDEKTMSQSFILLEYFKKGE</sequence>
<keyword evidence="1" id="KW-0812">Transmembrane</keyword>
<keyword evidence="3" id="KW-1185">Reference proteome</keyword>
<reference evidence="2 3" key="1">
    <citation type="submission" date="2020-08" db="EMBL/GenBank/DDBJ databases">
        <title>A Genomic Blueprint of the Chicken Gut Microbiome.</title>
        <authorList>
            <person name="Gilroy R."/>
            <person name="Ravi A."/>
            <person name="Getino M."/>
            <person name="Pursley I."/>
            <person name="Horton D.L."/>
            <person name="Alikhan N.-F."/>
            <person name="Baker D."/>
            <person name="Gharbi K."/>
            <person name="Hall N."/>
            <person name="Watson M."/>
            <person name="Adriaenssens E.M."/>
            <person name="Foster-Nyarko E."/>
            <person name="Jarju S."/>
            <person name="Secka A."/>
            <person name="Antonio M."/>
            <person name="Oren A."/>
            <person name="Chaudhuri R."/>
            <person name="La Ragione R.M."/>
            <person name="Hildebrand F."/>
            <person name="Pallen M.J."/>
        </authorList>
    </citation>
    <scope>NUCLEOTIDE SEQUENCE [LARGE SCALE GENOMIC DNA]</scope>
    <source>
        <strain evidence="2 3">Sa2BVA9</strain>
    </source>
</reference>
<evidence type="ECO:0000313" key="3">
    <source>
        <dbReference type="Proteomes" id="UP000608071"/>
    </source>
</evidence>
<proteinExistence type="predicted"/>
<feature type="transmembrane region" description="Helical" evidence="1">
    <location>
        <begin position="64"/>
        <end position="82"/>
    </location>
</feature>
<feature type="transmembrane region" description="Helical" evidence="1">
    <location>
        <begin position="36"/>
        <end position="58"/>
    </location>
</feature>
<protein>
    <submittedName>
        <fullName evidence="2">Uncharacterized protein</fullName>
    </submittedName>
</protein>
<comment type="caution">
    <text evidence="2">The sequence shown here is derived from an EMBL/GenBank/DDBJ whole genome shotgun (WGS) entry which is preliminary data.</text>
</comment>
<accession>A0ABR8STF9</accession>
<feature type="transmembrane region" description="Helical" evidence="1">
    <location>
        <begin position="6"/>
        <end position="24"/>
    </location>
</feature>
<dbReference type="Proteomes" id="UP000608071">
    <property type="component" value="Unassembled WGS sequence"/>
</dbReference>
<evidence type="ECO:0000313" key="2">
    <source>
        <dbReference type="EMBL" id="MBD7966785.1"/>
    </source>
</evidence>
<dbReference type="EMBL" id="JACSQL010000001">
    <property type="protein sequence ID" value="MBD7966785.1"/>
    <property type="molecule type" value="Genomic_DNA"/>
</dbReference>
<name>A0ABR8STF9_9BACL</name>
<organism evidence="2 3">
    <name type="scientific">Paenibacillus gallinarum</name>
    <dbReference type="NCBI Taxonomy" id="2762232"/>
    <lineage>
        <taxon>Bacteria</taxon>
        <taxon>Bacillati</taxon>
        <taxon>Bacillota</taxon>
        <taxon>Bacilli</taxon>
        <taxon>Bacillales</taxon>
        <taxon>Paenibacillaceae</taxon>
        <taxon>Paenibacillus</taxon>
    </lineage>
</organism>
<gene>
    <name evidence="2" type="ORF">H9647_01790</name>
</gene>